<keyword evidence="1" id="KW-0812">Transmembrane</keyword>
<protein>
    <submittedName>
        <fullName evidence="2">Uncharacterized protein</fullName>
    </submittedName>
</protein>
<name>A0A2A9N8J5_9AGAR</name>
<evidence type="ECO:0000256" key="1">
    <source>
        <dbReference type="SAM" id="Phobius"/>
    </source>
</evidence>
<dbReference type="AlphaFoldDB" id="A0A2A9N8J5"/>
<sequence>MTSVLPSTVLSLPPPGFASIPIIKPILGILMEGLVGVAILVALLVTLLFFSTKQLRSKPIFIMNVISITLGLSMGIFCTLVLYQGLVDPPRLLASAQYTLPGYLSFIIPIFVESILLFRLFVVYPYRATPLRIFLTIFIPLGCIKVARVVNASLFISHLFAVNKAATNTIVAIQAGWTEGKVFAKVEWLLQVIDNTACSCLFLYKLNIPKILTNLQTVSNSDMIRVIFWISVSNFVFPVLLSIAQLIFVFHDTSFFHGVYMLIANDYVSIVGVLLAMVWSASGRWTEEHCSPAQRDNALSIIRFTHHVNVKRTTTATCSS</sequence>
<organism evidence="2 3">
    <name type="scientific">Amanita thiersii Skay4041</name>
    <dbReference type="NCBI Taxonomy" id="703135"/>
    <lineage>
        <taxon>Eukaryota</taxon>
        <taxon>Fungi</taxon>
        <taxon>Dikarya</taxon>
        <taxon>Basidiomycota</taxon>
        <taxon>Agaricomycotina</taxon>
        <taxon>Agaricomycetes</taxon>
        <taxon>Agaricomycetidae</taxon>
        <taxon>Agaricales</taxon>
        <taxon>Pluteineae</taxon>
        <taxon>Amanitaceae</taxon>
        <taxon>Amanita</taxon>
    </lineage>
</organism>
<keyword evidence="1" id="KW-1133">Transmembrane helix</keyword>
<feature type="transmembrane region" description="Helical" evidence="1">
    <location>
        <begin position="255"/>
        <end position="279"/>
    </location>
</feature>
<feature type="transmembrane region" description="Helical" evidence="1">
    <location>
        <begin position="226"/>
        <end position="249"/>
    </location>
</feature>
<feature type="transmembrane region" description="Helical" evidence="1">
    <location>
        <begin position="103"/>
        <end position="122"/>
    </location>
</feature>
<reference evidence="2 3" key="1">
    <citation type="submission" date="2014-02" db="EMBL/GenBank/DDBJ databases">
        <title>Transposable element dynamics among asymbiotic and ectomycorrhizal Amanita fungi.</title>
        <authorList>
            <consortium name="DOE Joint Genome Institute"/>
            <person name="Hess J."/>
            <person name="Skrede I."/>
            <person name="Wolfe B."/>
            <person name="LaButti K."/>
            <person name="Ohm R.A."/>
            <person name="Grigoriev I.V."/>
            <person name="Pringle A."/>
        </authorList>
    </citation>
    <scope>NUCLEOTIDE SEQUENCE [LARGE SCALE GENOMIC DNA]</scope>
    <source>
        <strain evidence="2 3">SKay4041</strain>
    </source>
</reference>
<proteinExistence type="predicted"/>
<evidence type="ECO:0000313" key="2">
    <source>
        <dbReference type="EMBL" id="PFH45384.1"/>
    </source>
</evidence>
<feature type="transmembrane region" description="Helical" evidence="1">
    <location>
        <begin position="28"/>
        <end position="50"/>
    </location>
</feature>
<dbReference type="Proteomes" id="UP000242287">
    <property type="component" value="Unassembled WGS sequence"/>
</dbReference>
<dbReference type="EMBL" id="KZ302408">
    <property type="protein sequence ID" value="PFH45384.1"/>
    <property type="molecule type" value="Genomic_DNA"/>
</dbReference>
<feature type="transmembrane region" description="Helical" evidence="1">
    <location>
        <begin position="62"/>
        <end position="83"/>
    </location>
</feature>
<gene>
    <name evidence="2" type="ORF">AMATHDRAFT_160210</name>
</gene>
<accession>A0A2A9N8J5</accession>
<keyword evidence="3" id="KW-1185">Reference proteome</keyword>
<evidence type="ECO:0000313" key="3">
    <source>
        <dbReference type="Proteomes" id="UP000242287"/>
    </source>
</evidence>
<dbReference type="OrthoDB" id="2548432at2759"/>
<keyword evidence="1" id="KW-0472">Membrane</keyword>